<dbReference type="Gene3D" id="3.40.30.10">
    <property type="entry name" value="Glutaredoxin"/>
    <property type="match status" value="1"/>
</dbReference>
<dbReference type="OMA" id="FNHIYRF"/>
<dbReference type="InterPro" id="IPR014440">
    <property type="entry name" value="HCCAis_GSTk"/>
</dbReference>
<evidence type="ECO:0000256" key="3">
    <source>
        <dbReference type="ARBA" id="ARBA00047960"/>
    </source>
</evidence>
<dbReference type="GO" id="GO:0005777">
    <property type="term" value="C:peroxisome"/>
    <property type="evidence" value="ECO:0007669"/>
    <property type="project" value="TreeGrafter"/>
</dbReference>
<evidence type="ECO:0000256" key="4">
    <source>
        <dbReference type="PIRNR" id="PIRNR006386"/>
    </source>
</evidence>
<dbReference type="STRING" id="796925.A0A137PG70"/>
<dbReference type="AlphaFoldDB" id="A0A137PG70"/>
<proteinExistence type="inferred from homology"/>
<evidence type="ECO:0000313" key="8">
    <source>
        <dbReference type="EMBL" id="KXN73941.1"/>
    </source>
</evidence>
<comment type="similarity">
    <text evidence="1 4">Belongs to the GST superfamily. Kappa family.</text>
</comment>
<evidence type="ECO:0000313" key="9">
    <source>
        <dbReference type="Proteomes" id="UP000070444"/>
    </source>
</evidence>
<dbReference type="GO" id="GO:0004364">
    <property type="term" value="F:glutathione transferase activity"/>
    <property type="evidence" value="ECO:0007669"/>
    <property type="project" value="UniProtKB-UniRule"/>
</dbReference>
<feature type="region of interest" description="Disordered" evidence="6">
    <location>
        <begin position="212"/>
        <end position="233"/>
    </location>
</feature>
<dbReference type="InterPro" id="IPR051924">
    <property type="entry name" value="GST_Kappa/NadH"/>
</dbReference>
<dbReference type="EMBL" id="KQ964429">
    <property type="protein sequence ID" value="KXN73941.1"/>
    <property type="molecule type" value="Genomic_DNA"/>
</dbReference>
<dbReference type="InterPro" id="IPR036249">
    <property type="entry name" value="Thioredoxin-like_sf"/>
</dbReference>
<evidence type="ECO:0000256" key="6">
    <source>
        <dbReference type="SAM" id="MobiDB-lite"/>
    </source>
</evidence>
<feature type="compositionally biased region" description="Pro residues" evidence="6">
    <location>
        <begin position="212"/>
        <end position="226"/>
    </location>
</feature>
<evidence type="ECO:0000256" key="1">
    <source>
        <dbReference type="ARBA" id="ARBA00006494"/>
    </source>
</evidence>
<name>A0A137PG70_CONC2</name>
<dbReference type="InterPro" id="IPR001853">
    <property type="entry name" value="DSBA-like_thioredoxin_dom"/>
</dbReference>
<dbReference type="GO" id="GO:0004602">
    <property type="term" value="F:glutathione peroxidase activity"/>
    <property type="evidence" value="ECO:0007669"/>
    <property type="project" value="TreeGrafter"/>
</dbReference>
<dbReference type="Proteomes" id="UP000070444">
    <property type="component" value="Unassembled WGS sequence"/>
</dbReference>
<dbReference type="PANTHER" id="PTHR42943">
    <property type="entry name" value="GLUTATHIONE S-TRANSFERASE KAPPA"/>
    <property type="match status" value="1"/>
</dbReference>
<dbReference type="GO" id="GO:0016853">
    <property type="term" value="F:isomerase activity"/>
    <property type="evidence" value="ECO:0007669"/>
    <property type="project" value="UniProtKB-KW"/>
</dbReference>
<keyword evidence="2 4" id="KW-0808">Transferase</keyword>
<dbReference type="GO" id="GO:0006749">
    <property type="term" value="P:glutathione metabolic process"/>
    <property type="evidence" value="ECO:0007669"/>
    <property type="project" value="TreeGrafter"/>
</dbReference>
<dbReference type="GO" id="GO:0005739">
    <property type="term" value="C:mitochondrion"/>
    <property type="evidence" value="ECO:0007669"/>
    <property type="project" value="TreeGrafter"/>
</dbReference>
<comment type="catalytic activity">
    <reaction evidence="3 4">
        <text>RX + glutathione = an S-substituted glutathione + a halide anion + H(+)</text>
        <dbReference type="Rhea" id="RHEA:16437"/>
        <dbReference type="ChEBI" id="CHEBI:15378"/>
        <dbReference type="ChEBI" id="CHEBI:16042"/>
        <dbReference type="ChEBI" id="CHEBI:17792"/>
        <dbReference type="ChEBI" id="CHEBI:57925"/>
        <dbReference type="ChEBI" id="CHEBI:90779"/>
        <dbReference type="EC" id="2.5.1.18"/>
    </reaction>
</comment>
<evidence type="ECO:0000256" key="2">
    <source>
        <dbReference type="ARBA" id="ARBA00022679"/>
    </source>
</evidence>
<dbReference type="Pfam" id="PF01323">
    <property type="entry name" value="DSBA"/>
    <property type="match status" value="1"/>
</dbReference>
<reference evidence="8 9" key="1">
    <citation type="journal article" date="2015" name="Genome Biol. Evol.">
        <title>Phylogenomic analyses indicate that early fungi evolved digesting cell walls of algal ancestors of land plants.</title>
        <authorList>
            <person name="Chang Y."/>
            <person name="Wang S."/>
            <person name="Sekimoto S."/>
            <person name="Aerts A.L."/>
            <person name="Choi C."/>
            <person name="Clum A."/>
            <person name="LaButti K.M."/>
            <person name="Lindquist E.A."/>
            <person name="Yee Ngan C."/>
            <person name="Ohm R.A."/>
            <person name="Salamov A.A."/>
            <person name="Grigoriev I.V."/>
            <person name="Spatafora J.W."/>
            <person name="Berbee M.L."/>
        </authorList>
    </citation>
    <scope>NUCLEOTIDE SEQUENCE [LARGE SCALE GENOMIC DNA]</scope>
    <source>
        <strain evidence="8 9">NRRL 28638</strain>
    </source>
</reference>
<gene>
    <name evidence="8" type="ORF">CONCODRAFT_67871</name>
</gene>
<accession>A0A137PG70</accession>
<sequence>MKNIVTFCFDVISPYSYFAFESILKYNEEWNADLNIVPVTLQQILVDTGNPSPYSIPSKFDYYVEDMERAAKLFNVPFKGMPEEMPESTTLAQQVLTLTKKKHPDLLIKFTRGLFEALWIDGKDLSQAQVLIDELTSLGLTDSATFVDEAGGVQVRDELIAVTKRTVARGIFGVPSTFVYRPDGMEGFFFGSDRLEHICYFLGTKYNGPHGPSPLSPINPPKPPPAVLVQKVD</sequence>
<dbReference type="PIRSF" id="PIRSF006386">
    <property type="entry name" value="HCCAis_GSTk"/>
    <property type="match status" value="1"/>
</dbReference>
<keyword evidence="8" id="KW-0413">Isomerase</keyword>
<feature type="active site" description="Nucleophile" evidence="5">
    <location>
        <position position="13"/>
    </location>
</feature>
<keyword evidence="9" id="KW-1185">Reference proteome</keyword>
<evidence type="ECO:0000259" key="7">
    <source>
        <dbReference type="Pfam" id="PF01323"/>
    </source>
</evidence>
<dbReference type="PANTHER" id="PTHR42943:SF2">
    <property type="entry name" value="GLUTATHIONE S-TRANSFERASE KAPPA 1"/>
    <property type="match status" value="1"/>
</dbReference>
<organism evidence="8 9">
    <name type="scientific">Conidiobolus coronatus (strain ATCC 28846 / CBS 209.66 / NRRL 28638)</name>
    <name type="common">Delacroixia coronata</name>
    <dbReference type="NCBI Taxonomy" id="796925"/>
    <lineage>
        <taxon>Eukaryota</taxon>
        <taxon>Fungi</taxon>
        <taxon>Fungi incertae sedis</taxon>
        <taxon>Zoopagomycota</taxon>
        <taxon>Entomophthoromycotina</taxon>
        <taxon>Entomophthoromycetes</taxon>
        <taxon>Entomophthorales</taxon>
        <taxon>Ancylistaceae</taxon>
        <taxon>Conidiobolus</taxon>
    </lineage>
</organism>
<feature type="domain" description="DSBA-like thioredoxin" evidence="7">
    <location>
        <begin position="5"/>
        <end position="199"/>
    </location>
</feature>
<evidence type="ECO:0000256" key="5">
    <source>
        <dbReference type="PIRSR" id="PIRSR006386-1"/>
    </source>
</evidence>
<dbReference type="OrthoDB" id="4664297at2759"/>
<protein>
    <recommendedName>
        <fullName evidence="4">Glutathione S-transferase kappa</fullName>
        <ecNumber evidence="4">2.5.1.18</ecNumber>
    </recommendedName>
</protein>
<dbReference type="EC" id="2.5.1.18" evidence="4"/>
<dbReference type="SUPFAM" id="SSF52833">
    <property type="entry name" value="Thioredoxin-like"/>
    <property type="match status" value="1"/>
</dbReference>
<dbReference type="FunFam" id="3.40.30.10:FF:000096">
    <property type="entry name" value="Glutathione S-transferase kappa"/>
    <property type="match status" value="1"/>
</dbReference>